<dbReference type="SUPFAM" id="SSF48695">
    <property type="entry name" value="Multiheme cytochromes"/>
    <property type="match status" value="1"/>
</dbReference>
<evidence type="ECO:0000313" key="16">
    <source>
        <dbReference type="EMBL" id="GHC49715.1"/>
    </source>
</evidence>
<organism evidence="16 17">
    <name type="scientific">Roseibacillus persicicus</name>
    <dbReference type="NCBI Taxonomy" id="454148"/>
    <lineage>
        <taxon>Bacteria</taxon>
        <taxon>Pseudomonadati</taxon>
        <taxon>Verrucomicrobiota</taxon>
        <taxon>Verrucomicrobiia</taxon>
        <taxon>Verrucomicrobiales</taxon>
        <taxon>Verrucomicrobiaceae</taxon>
        <taxon>Roseibacillus</taxon>
    </lineage>
</organism>
<evidence type="ECO:0000256" key="4">
    <source>
        <dbReference type="ARBA" id="ARBA00011887"/>
    </source>
</evidence>
<dbReference type="PANTHER" id="PTHR30633">
    <property type="entry name" value="CYTOCHROME C-552 RESPIRATORY NITRITE REDUCTASE"/>
    <property type="match status" value="1"/>
</dbReference>
<evidence type="ECO:0000256" key="9">
    <source>
        <dbReference type="ARBA" id="ARBA00022837"/>
    </source>
</evidence>
<evidence type="ECO:0000259" key="15">
    <source>
        <dbReference type="Pfam" id="PF14537"/>
    </source>
</evidence>
<dbReference type="PANTHER" id="PTHR30633:SF0">
    <property type="entry name" value="CYTOCHROME C-552"/>
    <property type="match status" value="1"/>
</dbReference>
<evidence type="ECO:0000256" key="6">
    <source>
        <dbReference type="ARBA" id="ARBA00022617"/>
    </source>
</evidence>
<dbReference type="AlphaFoldDB" id="A0A918THP6"/>
<keyword evidence="6" id="KW-0349">Heme</keyword>
<dbReference type="GO" id="GO:0042279">
    <property type="term" value="F:nitrite reductase (cytochrome, ammonia-forming) activity"/>
    <property type="evidence" value="ECO:0007669"/>
    <property type="project" value="UniProtKB-EC"/>
</dbReference>
<dbReference type="InterPro" id="IPR003321">
    <property type="entry name" value="Cyt_c552"/>
</dbReference>
<protein>
    <recommendedName>
        <fullName evidence="4">nitrite reductase (cytochrome; ammonia-forming)</fullName>
        <ecNumber evidence="4">1.7.2.2</ecNumber>
    </recommendedName>
</protein>
<evidence type="ECO:0000256" key="8">
    <source>
        <dbReference type="ARBA" id="ARBA00022729"/>
    </source>
</evidence>
<sequence>MAHWIQKRKSVLLWLLVTIGLSAWLGHVLLQAEDKTLLLPGKTTHGHYQIEMACSACHTAEEKENVFTSSGVPNSACTNCHGEDLNQFSDSHPTRKFKNPENAIFLEHVNAMNCVECHAEHNEKITHDMGVTIPQDYCAHCHQVTLENLESHQNLKFHTCATAGCHNYHDNMALAPSFLLKHYGEANNLKEQKVAEVNALQRWLSEGNKKRAALTIEEADAPSPKLTDPAINLDWEHTAHAAAGINCSDCHDDPVSGVWMPAPDHHTCKKCHDVEVTDFLKGKHGMRLAHPELSPMTPTQARQSLKATSAHRDLSCSSCHQPHRYDREFAAHQACIQCHDDEHTRNYDKSPHFALWAAELAGTGEERTGVSCATCHLPREERDDHHVVNHNQNANLTPNEKMIRNVCMDCHGLQFAMDAMADREVIADNFSTRPTKAHPGISWTVDAAIKRGNEEIIALKNYLESPNPSPPENAVSPPPTTTQQNNSRTNEKE</sequence>
<evidence type="ECO:0000313" key="17">
    <source>
        <dbReference type="Proteomes" id="UP000644507"/>
    </source>
</evidence>
<dbReference type="RefSeq" id="WP_189569021.1">
    <property type="nucleotide sequence ID" value="NZ_BMXI01000005.1"/>
</dbReference>
<dbReference type="Pfam" id="PF14537">
    <property type="entry name" value="Cytochrom_c3_2"/>
    <property type="match status" value="1"/>
</dbReference>
<dbReference type="Gene3D" id="1.10.1130.10">
    <property type="entry name" value="Flavocytochrome C3, Chain A"/>
    <property type="match status" value="2"/>
</dbReference>
<dbReference type="GO" id="GO:0019645">
    <property type="term" value="P:anaerobic electron transport chain"/>
    <property type="evidence" value="ECO:0007669"/>
    <property type="project" value="TreeGrafter"/>
</dbReference>
<dbReference type="Gene3D" id="1.10.780.10">
    <property type="entry name" value="Hydroxylamine Oxidoreductase, Chain A, domain 1"/>
    <property type="match status" value="1"/>
</dbReference>
<keyword evidence="8" id="KW-0732">Signal</keyword>
<evidence type="ECO:0000256" key="13">
    <source>
        <dbReference type="ARBA" id="ARBA00049131"/>
    </source>
</evidence>
<keyword evidence="17" id="KW-1185">Reference proteome</keyword>
<dbReference type="EMBL" id="BMXI01000005">
    <property type="protein sequence ID" value="GHC49715.1"/>
    <property type="molecule type" value="Genomic_DNA"/>
</dbReference>
<reference evidence="16" key="1">
    <citation type="journal article" date="2014" name="Int. J. Syst. Evol. Microbiol.">
        <title>Complete genome sequence of Corynebacterium casei LMG S-19264T (=DSM 44701T), isolated from a smear-ripened cheese.</title>
        <authorList>
            <consortium name="US DOE Joint Genome Institute (JGI-PGF)"/>
            <person name="Walter F."/>
            <person name="Albersmeier A."/>
            <person name="Kalinowski J."/>
            <person name="Ruckert C."/>
        </authorList>
    </citation>
    <scope>NUCLEOTIDE SEQUENCE</scope>
    <source>
        <strain evidence="16">KCTC 12988</strain>
    </source>
</reference>
<feature type="region of interest" description="Disordered" evidence="14">
    <location>
        <begin position="462"/>
        <end position="493"/>
    </location>
</feature>
<evidence type="ECO:0000256" key="7">
    <source>
        <dbReference type="ARBA" id="ARBA00022723"/>
    </source>
</evidence>
<feature type="compositionally biased region" description="Pro residues" evidence="14">
    <location>
        <begin position="467"/>
        <end position="480"/>
    </location>
</feature>
<dbReference type="GO" id="GO:0020037">
    <property type="term" value="F:heme binding"/>
    <property type="evidence" value="ECO:0007669"/>
    <property type="project" value="TreeGrafter"/>
</dbReference>
<keyword evidence="9" id="KW-0106">Calcium</keyword>
<keyword evidence="7" id="KW-0479">Metal-binding</keyword>
<dbReference type="EC" id="1.7.2.2" evidence="4"/>
<dbReference type="Proteomes" id="UP000644507">
    <property type="component" value="Unassembled WGS sequence"/>
</dbReference>
<evidence type="ECO:0000256" key="11">
    <source>
        <dbReference type="ARBA" id="ARBA00023002"/>
    </source>
</evidence>
<evidence type="ECO:0000256" key="10">
    <source>
        <dbReference type="ARBA" id="ARBA00022982"/>
    </source>
</evidence>
<reference evidence="16" key="2">
    <citation type="submission" date="2020-09" db="EMBL/GenBank/DDBJ databases">
        <authorList>
            <person name="Sun Q."/>
            <person name="Kim S."/>
        </authorList>
    </citation>
    <scope>NUCLEOTIDE SEQUENCE</scope>
    <source>
        <strain evidence="16">KCTC 12988</strain>
    </source>
</reference>
<keyword evidence="10" id="KW-0249">Electron transport</keyword>
<comment type="caution">
    <text evidence="16">The sequence shown here is derived from an EMBL/GenBank/DDBJ whole genome shotgun (WGS) entry which is preliminary data.</text>
</comment>
<proteinExistence type="inferred from homology"/>
<name>A0A918THP6_9BACT</name>
<dbReference type="InterPro" id="IPR012286">
    <property type="entry name" value="Tetrahaem_cytochrome"/>
</dbReference>
<keyword evidence="5" id="KW-0813">Transport</keyword>
<evidence type="ECO:0000256" key="5">
    <source>
        <dbReference type="ARBA" id="ARBA00022448"/>
    </source>
</evidence>
<comment type="similarity">
    <text evidence="3">Belongs to the cytochrome c-552 family.</text>
</comment>
<dbReference type="InterPro" id="IPR036280">
    <property type="entry name" value="Multihaem_cyt_sf"/>
</dbReference>
<evidence type="ECO:0000256" key="12">
    <source>
        <dbReference type="ARBA" id="ARBA00023004"/>
    </source>
</evidence>
<comment type="catalytic activity">
    <reaction evidence="13">
        <text>6 Fe(III)-[cytochrome c] + NH4(+) + 2 H2O = 6 Fe(II)-[cytochrome c] + nitrite + 8 H(+)</text>
        <dbReference type="Rhea" id="RHEA:13089"/>
        <dbReference type="Rhea" id="RHEA-COMP:10350"/>
        <dbReference type="Rhea" id="RHEA-COMP:14399"/>
        <dbReference type="ChEBI" id="CHEBI:15377"/>
        <dbReference type="ChEBI" id="CHEBI:15378"/>
        <dbReference type="ChEBI" id="CHEBI:16301"/>
        <dbReference type="ChEBI" id="CHEBI:28938"/>
        <dbReference type="ChEBI" id="CHEBI:29033"/>
        <dbReference type="ChEBI" id="CHEBI:29034"/>
        <dbReference type="EC" id="1.7.2.2"/>
    </reaction>
</comment>
<evidence type="ECO:0000256" key="2">
    <source>
        <dbReference type="ARBA" id="ARBA00004196"/>
    </source>
</evidence>
<evidence type="ECO:0000256" key="3">
    <source>
        <dbReference type="ARBA" id="ARBA00009288"/>
    </source>
</evidence>
<dbReference type="GO" id="GO:0046872">
    <property type="term" value="F:metal ion binding"/>
    <property type="evidence" value="ECO:0007669"/>
    <property type="project" value="UniProtKB-KW"/>
</dbReference>
<feature type="domain" description="Tetrahaem cytochrome" evidence="15">
    <location>
        <begin position="47"/>
        <end position="143"/>
    </location>
</feature>
<keyword evidence="11" id="KW-0560">Oxidoreductase</keyword>
<evidence type="ECO:0000256" key="14">
    <source>
        <dbReference type="SAM" id="MobiDB-lite"/>
    </source>
</evidence>
<dbReference type="GO" id="GO:0030288">
    <property type="term" value="C:outer membrane-bounded periplasmic space"/>
    <property type="evidence" value="ECO:0007669"/>
    <property type="project" value="TreeGrafter"/>
</dbReference>
<gene>
    <name evidence="16" type="ORF">GCM10007100_14540</name>
</gene>
<comment type="subcellular location">
    <subcellularLocation>
        <location evidence="2">Cell envelope</location>
    </subcellularLocation>
</comment>
<accession>A0A918THP6</accession>
<comment type="cofactor">
    <cofactor evidence="1">
        <name>heme c</name>
        <dbReference type="ChEBI" id="CHEBI:61717"/>
    </cofactor>
</comment>
<feature type="compositionally biased region" description="Polar residues" evidence="14">
    <location>
        <begin position="481"/>
        <end position="493"/>
    </location>
</feature>
<evidence type="ECO:0000256" key="1">
    <source>
        <dbReference type="ARBA" id="ARBA00001926"/>
    </source>
</evidence>
<keyword evidence="12" id="KW-0408">Iron</keyword>